<keyword evidence="3" id="KW-1133">Transmembrane helix</keyword>
<protein>
    <recommendedName>
        <fullName evidence="5">Major facilitator superfamily (MFS) profile domain-containing protein</fullName>
    </recommendedName>
</protein>
<comment type="subcellular location">
    <subcellularLocation>
        <location evidence="1">Membrane</location>
        <topology evidence="1">Multi-pass membrane protein</topology>
    </subcellularLocation>
</comment>
<dbReference type="PANTHER" id="PTHR11360:SF315">
    <property type="entry name" value="TRANSPORTER MCH2-RELATED"/>
    <property type="match status" value="1"/>
</dbReference>
<dbReference type="InterPro" id="IPR036259">
    <property type="entry name" value="MFS_trans_sf"/>
</dbReference>
<dbReference type="Proteomes" id="UP000799539">
    <property type="component" value="Unassembled WGS sequence"/>
</dbReference>
<gene>
    <name evidence="6" type="ORF">CERZMDRAFT_111177</name>
</gene>
<dbReference type="SUPFAM" id="SSF103473">
    <property type="entry name" value="MFS general substrate transporter"/>
    <property type="match status" value="1"/>
</dbReference>
<feature type="transmembrane region" description="Helical" evidence="3">
    <location>
        <begin position="252"/>
        <end position="272"/>
    </location>
</feature>
<keyword evidence="3" id="KW-0472">Membrane</keyword>
<dbReference type="PROSITE" id="PS50850">
    <property type="entry name" value="MFS"/>
    <property type="match status" value="1"/>
</dbReference>
<feature type="domain" description="Major facilitator superfamily (MFS) profile" evidence="5">
    <location>
        <begin position="82"/>
        <end position="479"/>
    </location>
</feature>
<evidence type="ECO:0000259" key="5">
    <source>
        <dbReference type="PROSITE" id="PS50850"/>
    </source>
</evidence>
<dbReference type="InterPro" id="IPR020846">
    <property type="entry name" value="MFS_dom"/>
</dbReference>
<feature type="transmembrane region" description="Helical" evidence="3">
    <location>
        <begin position="454"/>
        <end position="475"/>
    </location>
</feature>
<feature type="chain" id="PRO_5025597321" description="Major facilitator superfamily (MFS) profile domain-containing protein" evidence="4">
    <location>
        <begin position="23"/>
        <end position="486"/>
    </location>
</feature>
<evidence type="ECO:0000313" key="6">
    <source>
        <dbReference type="EMBL" id="KAF2213503.1"/>
    </source>
</evidence>
<dbReference type="InterPro" id="IPR011701">
    <property type="entry name" value="MFS"/>
</dbReference>
<reference evidence="6" key="1">
    <citation type="journal article" date="2020" name="Stud. Mycol.">
        <title>101 Dothideomycetes genomes: a test case for predicting lifestyles and emergence of pathogens.</title>
        <authorList>
            <person name="Haridas S."/>
            <person name="Albert R."/>
            <person name="Binder M."/>
            <person name="Bloem J."/>
            <person name="Labutti K."/>
            <person name="Salamov A."/>
            <person name="Andreopoulos B."/>
            <person name="Baker S."/>
            <person name="Barry K."/>
            <person name="Bills G."/>
            <person name="Bluhm B."/>
            <person name="Cannon C."/>
            <person name="Castanera R."/>
            <person name="Culley D."/>
            <person name="Daum C."/>
            <person name="Ezra D."/>
            <person name="Gonzalez J."/>
            <person name="Henrissat B."/>
            <person name="Kuo A."/>
            <person name="Liang C."/>
            <person name="Lipzen A."/>
            <person name="Lutzoni F."/>
            <person name="Magnuson J."/>
            <person name="Mondo S."/>
            <person name="Nolan M."/>
            <person name="Ohm R."/>
            <person name="Pangilinan J."/>
            <person name="Park H.-J."/>
            <person name="Ramirez L."/>
            <person name="Alfaro M."/>
            <person name="Sun H."/>
            <person name="Tritt A."/>
            <person name="Yoshinaga Y."/>
            <person name="Zwiers L.-H."/>
            <person name="Turgeon B."/>
            <person name="Goodwin S."/>
            <person name="Spatafora J."/>
            <person name="Crous P."/>
            <person name="Grigoriev I."/>
        </authorList>
    </citation>
    <scope>NUCLEOTIDE SEQUENCE</scope>
    <source>
        <strain evidence="6">SCOH1-5</strain>
    </source>
</reference>
<keyword evidence="3" id="KW-0812">Transmembrane</keyword>
<organism evidence="6 7">
    <name type="scientific">Cercospora zeae-maydis SCOH1-5</name>
    <dbReference type="NCBI Taxonomy" id="717836"/>
    <lineage>
        <taxon>Eukaryota</taxon>
        <taxon>Fungi</taxon>
        <taxon>Dikarya</taxon>
        <taxon>Ascomycota</taxon>
        <taxon>Pezizomycotina</taxon>
        <taxon>Dothideomycetes</taxon>
        <taxon>Dothideomycetidae</taxon>
        <taxon>Mycosphaerellales</taxon>
        <taxon>Mycosphaerellaceae</taxon>
        <taxon>Cercospora</taxon>
    </lineage>
</organism>
<evidence type="ECO:0000256" key="4">
    <source>
        <dbReference type="SAM" id="SignalP"/>
    </source>
</evidence>
<dbReference type="InterPro" id="IPR050327">
    <property type="entry name" value="Proton-linked_MCT"/>
</dbReference>
<evidence type="ECO:0000256" key="2">
    <source>
        <dbReference type="ARBA" id="ARBA00006727"/>
    </source>
</evidence>
<feature type="transmembrane region" description="Helical" evidence="3">
    <location>
        <begin position="421"/>
        <end position="442"/>
    </location>
</feature>
<feature type="transmembrane region" description="Helical" evidence="3">
    <location>
        <begin position="162"/>
        <end position="182"/>
    </location>
</feature>
<evidence type="ECO:0000256" key="1">
    <source>
        <dbReference type="ARBA" id="ARBA00004141"/>
    </source>
</evidence>
<feature type="transmembrane region" description="Helical" evidence="3">
    <location>
        <begin position="188"/>
        <end position="208"/>
    </location>
</feature>
<accession>A0A6A6FJC2</accession>
<dbReference type="Gene3D" id="1.20.1250.20">
    <property type="entry name" value="MFS general substrate transporter like domains"/>
    <property type="match status" value="2"/>
</dbReference>
<dbReference type="GO" id="GO:0016020">
    <property type="term" value="C:membrane"/>
    <property type="evidence" value="ECO:0007669"/>
    <property type="project" value="UniProtKB-SubCell"/>
</dbReference>
<feature type="transmembrane region" description="Helical" evidence="3">
    <location>
        <begin position="81"/>
        <end position="106"/>
    </location>
</feature>
<keyword evidence="7" id="KW-1185">Reference proteome</keyword>
<dbReference type="EMBL" id="ML992670">
    <property type="protein sequence ID" value="KAF2213503.1"/>
    <property type="molecule type" value="Genomic_DNA"/>
</dbReference>
<dbReference type="GO" id="GO:0022857">
    <property type="term" value="F:transmembrane transporter activity"/>
    <property type="evidence" value="ECO:0007669"/>
    <property type="project" value="InterPro"/>
</dbReference>
<feature type="transmembrane region" description="Helical" evidence="3">
    <location>
        <begin position="220"/>
        <end position="240"/>
    </location>
</feature>
<feature type="signal peptide" evidence="4">
    <location>
        <begin position="1"/>
        <end position="22"/>
    </location>
</feature>
<comment type="similarity">
    <text evidence="2">Belongs to the major facilitator superfamily. Monocarboxylate porter (TC 2.A.1.13) family.</text>
</comment>
<dbReference type="Pfam" id="PF07690">
    <property type="entry name" value="MFS_1"/>
    <property type="match status" value="1"/>
</dbReference>
<sequence length="486" mass="52931">MSGAPPPHHGLCLLLRLLLAFRDDLLRWAGAQWWEWKDHQPIHHANNPTTETCSALLTPTTTTTTSHPNDPEIEPPPDGGYAWIVCLALAFLNFFTWGVAASYGVYISHYLSSSSSSTTTTSTPYFPSAKPLDYALIGGLEFGVAMIISPICTILTREIGRFHVMLTGCVIFAGGFIAASFAREIWQLYLSQGVLVGLGLGAIFIPSIQVLPQWFEKRRSLAAGITSAGSGFGGLTFSLGTNAMIEKIGLGWALRITGILCLVGNGTATLLVKDRNHVVKPPQLGFATHLLKRYECLLLLAWNFTNLFGYMALLYSLSSYAVAVVGLTQARASTLTAILNLGTGFGRPAIGFISDRLGRIEVAASATLFNAVVIFAVWIPGHSYGVLIFFAFFSGASIGTFWMTIGPLCAEVAGLAEVPSFLSLQWLTTVLPTTFAEVIALYLRRPGMGRWAYLYPQIFAGTMYLVASLFMFELWRVKRRDRNASS</sequence>
<evidence type="ECO:0000313" key="7">
    <source>
        <dbReference type="Proteomes" id="UP000799539"/>
    </source>
</evidence>
<dbReference type="AlphaFoldDB" id="A0A6A6FJC2"/>
<dbReference type="OrthoDB" id="6499973at2759"/>
<keyword evidence="4" id="KW-0732">Signal</keyword>
<name>A0A6A6FJC2_9PEZI</name>
<feature type="transmembrane region" description="Helical" evidence="3">
    <location>
        <begin position="386"/>
        <end position="409"/>
    </location>
</feature>
<evidence type="ECO:0000256" key="3">
    <source>
        <dbReference type="SAM" id="Phobius"/>
    </source>
</evidence>
<proteinExistence type="inferred from homology"/>
<dbReference type="PANTHER" id="PTHR11360">
    <property type="entry name" value="MONOCARBOXYLATE TRANSPORTER"/>
    <property type="match status" value="1"/>
</dbReference>
<feature type="transmembrane region" description="Helical" evidence="3">
    <location>
        <begin position="362"/>
        <end position="380"/>
    </location>
</feature>
<feature type="transmembrane region" description="Helical" evidence="3">
    <location>
        <begin position="134"/>
        <end position="155"/>
    </location>
</feature>